<keyword evidence="1" id="KW-1133">Transmembrane helix</keyword>
<protein>
    <recommendedName>
        <fullName evidence="4">DoxX-like family protein</fullName>
    </recommendedName>
</protein>
<sequence length="161" mass="18682">MTDQINTKSDKEREDIFDSDVLMSDNTKSEKIKHQGNDRSFLFKSMIFLMIFLILSILYRGYELFVTNDYLFRQIMNDDAPAMPKWYPIATIVLGLLALVGIFMVNAYKKVGVYMVVATLFISAAMQPEFMADGTLFTMFALFVFIGYGLAIIYPYWYKFK</sequence>
<reference evidence="3" key="1">
    <citation type="submission" date="2016-10" db="EMBL/GenBank/DDBJ databases">
        <authorList>
            <person name="Varghese N."/>
            <person name="Submissions S."/>
        </authorList>
    </citation>
    <scope>NUCLEOTIDE SEQUENCE [LARGE SCALE GENOMIC DNA]</scope>
    <source>
        <strain evidence="3">XJ109</strain>
    </source>
</reference>
<feature type="transmembrane region" description="Helical" evidence="1">
    <location>
        <begin position="41"/>
        <end position="62"/>
    </location>
</feature>
<evidence type="ECO:0008006" key="4">
    <source>
        <dbReference type="Google" id="ProtNLM"/>
    </source>
</evidence>
<dbReference type="InterPro" id="IPR036259">
    <property type="entry name" value="MFS_trans_sf"/>
</dbReference>
<name>A0A1I4Y4V8_9FLAO</name>
<keyword evidence="1" id="KW-0472">Membrane</keyword>
<organism evidence="2 3">
    <name type="scientific">Algoriella xinjiangensis</name>
    <dbReference type="NCBI Taxonomy" id="684065"/>
    <lineage>
        <taxon>Bacteria</taxon>
        <taxon>Pseudomonadati</taxon>
        <taxon>Bacteroidota</taxon>
        <taxon>Flavobacteriia</taxon>
        <taxon>Flavobacteriales</taxon>
        <taxon>Weeksellaceae</taxon>
        <taxon>Algoriella</taxon>
    </lineage>
</organism>
<keyword evidence="3" id="KW-1185">Reference proteome</keyword>
<dbReference type="OrthoDB" id="1448102at2"/>
<dbReference type="RefSeq" id="WP_092908690.1">
    <property type="nucleotide sequence ID" value="NZ_FOUZ01000010.1"/>
</dbReference>
<dbReference type="STRING" id="684065.SAMN05421738_110122"/>
<evidence type="ECO:0000313" key="3">
    <source>
        <dbReference type="Proteomes" id="UP000199149"/>
    </source>
</evidence>
<evidence type="ECO:0000313" key="2">
    <source>
        <dbReference type="EMBL" id="SFN33122.1"/>
    </source>
</evidence>
<keyword evidence="1" id="KW-0812">Transmembrane</keyword>
<dbReference type="AlphaFoldDB" id="A0A1I4Y4V8"/>
<dbReference type="Proteomes" id="UP000199149">
    <property type="component" value="Unassembled WGS sequence"/>
</dbReference>
<gene>
    <name evidence="2" type="ORF">SAMN05421738_110122</name>
</gene>
<proteinExistence type="predicted"/>
<accession>A0A1I4Y4V8</accession>
<feature type="transmembrane region" description="Helical" evidence="1">
    <location>
        <begin position="136"/>
        <end position="157"/>
    </location>
</feature>
<evidence type="ECO:0000256" key="1">
    <source>
        <dbReference type="SAM" id="Phobius"/>
    </source>
</evidence>
<dbReference type="EMBL" id="FOUZ01000010">
    <property type="protein sequence ID" value="SFN33122.1"/>
    <property type="molecule type" value="Genomic_DNA"/>
</dbReference>
<feature type="transmembrane region" description="Helical" evidence="1">
    <location>
        <begin position="86"/>
        <end position="105"/>
    </location>
</feature>
<dbReference type="SUPFAM" id="SSF103473">
    <property type="entry name" value="MFS general substrate transporter"/>
    <property type="match status" value="1"/>
</dbReference>
<feature type="transmembrane region" description="Helical" evidence="1">
    <location>
        <begin position="112"/>
        <end position="130"/>
    </location>
</feature>